<dbReference type="VEuPathDB" id="FungiDB:AJ78_03407"/>
<protein>
    <submittedName>
        <fullName evidence="1">Uncharacterized protein</fullName>
    </submittedName>
</protein>
<organism evidence="1 2">
    <name type="scientific">Emergomyces pasteurianus Ep9510</name>
    <dbReference type="NCBI Taxonomy" id="1447872"/>
    <lineage>
        <taxon>Eukaryota</taxon>
        <taxon>Fungi</taxon>
        <taxon>Dikarya</taxon>
        <taxon>Ascomycota</taxon>
        <taxon>Pezizomycotina</taxon>
        <taxon>Eurotiomycetes</taxon>
        <taxon>Eurotiomycetidae</taxon>
        <taxon>Onygenales</taxon>
        <taxon>Ajellomycetaceae</taxon>
        <taxon>Emergomyces</taxon>
    </lineage>
</organism>
<gene>
    <name evidence="1" type="ORF">AJ78_03407</name>
</gene>
<evidence type="ECO:0000313" key="1">
    <source>
        <dbReference type="EMBL" id="OJD16420.1"/>
    </source>
</evidence>
<dbReference type="Proteomes" id="UP000182235">
    <property type="component" value="Unassembled WGS sequence"/>
</dbReference>
<sequence>MGAMITRPFCSVERCRNWRGTSRGHKYAMPAPTKLRISAGELWNTYKSTRQLVGFNWFHEWVTSAGATWPWNIRQQPEVFLASAQMTLTCLLSKILHIGNIKFGECCKSDNEELHCGRIFPQNGQAERYNTSLFMARGARPGE</sequence>
<keyword evidence="2" id="KW-1185">Reference proteome</keyword>
<evidence type="ECO:0000313" key="2">
    <source>
        <dbReference type="Proteomes" id="UP000182235"/>
    </source>
</evidence>
<proteinExistence type="predicted"/>
<reference evidence="1 2" key="1">
    <citation type="submission" date="2015-07" db="EMBL/GenBank/DDBJ databases">
        <title>Emmonsia species relationships and genome sequence.</title>
        <authorList>
            <consortium name="The Broad Institute Genomics Platform"/>
            <person name="Cuomo C.A."/>
            <person name="Munoz J.F."/>
            <person name="Imamovic A."/>
            <person name="Priest M.E."/>
            <person name="Young S."/>
            <person name="Clay O.K."/>
            <person name="McEwen J.G."/>
        </authorList>
    </citation>
    <scope>NUCLEOTIDE SEQUENCE [LARGE SCALE GENOMIC DNA]</scope>
    <source>
        <strain evidence="1 2">UAMH 9510</strain>
    </source>
</reference>
<comment type="caution">
    <text evidence="1">The sequence shown here is derived from an EMBL/GenBank/DDBJ whole genome shotgun (WGS) entry which is preliminary data.</text>
</comment>
<dbReference type="EMBL" id="LGRN01000108">
    <property type="protein sequence ID" value="OJD16420.1"/>
    <property type="molecule type" value="Genomic_DNA"/>
</dbReference>
<dbReference type="AlphaFoldDB" id="A0A1J9QKK9"/>
<accession>A0A1J9QKK9</accession>
<name>A0A1J9QKK9_9EURO</name>